<dbReference type="AlphaFoldDB" id="A0A4Q0PN54"/>
<evidence type="ECO:0000313" key="3">
    <source>
        <dbReference type="Proteomes" id="UP000290608"/>
    </source>
</evidence>
<gene>
    <name evidence="2" type="ORF">DSL99_1175</name>
</gene>
<name>A0A4Q0PN54_9FLAO</name>
<dbReference type="RefSeq" id="WP_073098314.1">
    <property type="nucleotide sequence ID" value="NZ_QOVL01000005.1"/>
</dbReference>
<feature type="transmembrane region" description="Helical" evidence="1">
    <location>
        <begin position="21"/>
        <end position="40"/>
    </location>
</feature>
<feature type="transmembrane region" description="Helical" evidence="1">
    <location>
        <begin position="74"/>
        <end position="92"/>
    </location>
</feature>
<comment type="caution">
    <text evidence="2">The sequence shown here is derived from an EMBL/GenBank/DDBJ whole genome shotgun (WGS) entry which is preliminary data.</text>
</comment>
<organism evidence="2 3">
    <name type="scientific">Leeuwenhoekiella marinoflava</name>
    <dbReference type="NCBI Taxonomy" id="988"/>
    <lineage>
        <taxon>Bacteria</taxon>
        <taxon>Pseudomonadati</taxon>
        <taxon>Bacteroidota</taxon>
        <taxon>Flavobacteriia</taxon>
        <taxon>Flavobacteriales</taxon>
        <taxon>Flavobacteriaceae</taxon>
        <taxon>Leeuwenhoekiella</taxon>
    </lineage>
</organism>
<dbReference type="Proteomes" id="UP000290608">
    <property type="component" value="Unassembled WGS sequence"/>
</dbReference>
<protein>
    <submittedName>
        <fullName evidence="2">Uncharacterized protein</fullName>
    </submittedName>
</protein>
<proteinExistence type="predicted"/>
<dbReference type="STRING" id="1122159.SAMN02745246_01233"/>
<sequence length="100" mass="11077">MPANSKYLTQSKWQRFGKITAGILGGYLVAQTLHLAVAAYTNHVVVLITSTFSLFIIWAALLTFAFLAKKAWKIWGIYLGICLILSVLIYFAPPLHPLPA</sequence>
<keyword evidence="1" id="KW-0812">Transmembrane</keyword>
<keyword evidence="1" id="KW-0472">Membrane</keyword>
<accession>A0A4Q0PN54</accession>
<reference evidence="2 3" key="1">
    <citation type="submission" date="2018-07" db="EMBL/GenBank/DDBJ databases">
        <title>Leeuwenhoekiella genomics.</title>
        <authorList>
            <person name="Tahon G."/>
            <person name="Willems A."/>
        </authorList>
    </citation>
    <scope>NUCLEOTIDE SEQUENCE [LARGE SCALE GENOMIC DNA]</scope>
    <source>
        <strain evidence="2 3">LMG 1345</strain>
    </source>
</reference>
<keyword evidence="1" id="KW-1133">Transmembrane helix</keyword>
<feature type="transmembrane region" description="Helical" evidence="1">
    <location>
        <begin position="46"/>
        <end position="67"/>
    </location>
</feature>
<dbReference type="EMBL" id="QOVL01000005">
    <property type="protein sequence ID" value="RXG31873.1"/>
    <property type="molecule type" value="Genomic_DNA"/>
</dbReference>
<evidence type="ECO:0000256" key="1">
    <source>
        <dbReference type="SAM" id="Phobius"/>
    </source>
</evidence>
<evidence type="ECO:0000313" key="2">
    <source>
        <dbReference type="EMBL" id="RXG31873.1"/>
    </source>
</evidence>